<dbReference type="Pfam" id="PF13374">
    <property type="entry name" value="TPR_10"/>
    <property type="match status" value="2"/>
</dbReference>
<dbReference type="InterPro" id="IPR011009">
    <property type="entry name" value="Kinase-like_dom_sf"/>
</dbReference>
<dbReference type="AlphaFoldDB" id="A0A167GJD9"/>
<keyword evidence="10" id="KW-1185">Reference proteome</keyword>
<keyword evidence="2 6" id="KW-0547">Nucleotide-binding</keyword>
<sequence length="966" mass="104697">MNERDRLVVRILRDALDTDPGEREAYVAARCGIDEALRSRVDALLREAGRLDAATPDPSAPPDGTDADALIGTRLGPFRVVERLGRGGMGVVYRGERENSDFTQTVAIKLIRRGFDFDDVNARFLRERRILARLSHPNLARLIDGGVAPDGRPWFALDFVQGQTITRWCDTQRLGVRARVRLFLDVCAAVRHAHAQLVVHRDLKPPNVLVDERGDVRLLDFGIASLLEGHEEDRSARTTLGSRYALTPEYAAPEQFGGGAVGVATDIYALGVLLYDLVAGVLPYVLDRGDLDAAERTVREVPPQPLAAAILRPAGADAGDDTAAARLAARSTTLRGYRADVRGDLTRIVQTALAKEPDRRYATVEAFAEDLARWLRGVPVRVSGNGLGYRFGKFVRRNRVAVTFAGVAVASLLAGVAGMAWKARAATLAAGRAEAMQAFVSGLFRSASPLATADRMPSVEDLLADGARRAQDETSADASTRFDMLMTIGRIYLDLRRYSEAIPLLKQTLALGETLYGPNDARLLPPLLALLQAETYQLEINNGAPQDAVSNLARAQALAAASGVDAATRADVVLADCALRQANARAMDGGVDVCAAAVQALEGLPHPDPAKLAKAYYLSARVLDLAAERGEDAIDVAQRGLDRIRALHGETARYDELVLSAQLSETLVGLNRPEEALVRIRQANALASQIFVQPHPDRAKLLFDEASLMRRLGREPEAEALLRQALDIYTAVYGERLTLKSADMFWTRLNLATSLTGQRRLDEADALVRGMIADVESDPAFRKQRRTVAQLNANLAANLVAQRRFDEAESLVAPILEPFKTDAQGVHLGAVPSRAYLVQARVLSGRGRPGDAIAWFEKAITALGDSPSQKTAIAQARVELGQTLREAGRVEEAIQVGSSARDTQRDVFGEAHKGTMQARYELALSLRRAGQPAPAADELHAAAAAAREILTADDPLRLKIEDALRE</sequence>
<dbReference type="InterPro" id="IPR011990">
    <property type="entry name" value="TPR-like_helical_dom_sf"/>
</dbReference>
<dbReference type="PROSITE" id="PS50005">
    <property type="entry name" value="TPR"/>
    <property type="match status" value="1"/>
</dbReference>
<feature type="binding site" evidence="6">
    <location>
        <position position="109"/>
    </location>
    <ligand>
        <name>ATP</name>
        <dbReference type="ChEBI" id="CHEBI:30616"/>
    </ligand>
</feature>
<keyword evidence="1" id="KW-0808">Transferase</keyword>
<name>A0A167GJD9_9GAMM</name>
<dbReference type="Proteomes" id="UP000076830">
    <property type="component" value="Chromosome"/>
</dbReference>
<dbReference type="PANTHER" id="PTHR43289:SF34">
    <property type="entry name" value="SERINE_THREONINE-PROTEIN KINASE YBDM-RELATED"/>
    <property type="match status" value="1"/>
</dbReference>
<dbReference type="InterPro" id="IPR000719">
    <property type="entry name" value="Prot_kinase_dom"/>
</dbReference>
<evidence type="ECO:0000256" key="2">
    <source>
        <dbReference type="ARBA" id="ARBA00022741"/>
    </source>
</evidence>
<dbReference type="InterPro" id="IPR017441">
    <property type="entry name" value="Protein_kinase_ATP_BS"/>
</dbReference>
<gene>
    <name evidence="9" type="ORF">I596_590</name>
</gene>
<organism evidence="9 10">
    <name type="scientific">Dokdonella koreensis DS-123</name>
    <dbReference type="NCBI Taxonomy" id="1300342"/>
    <lineage>
        <taxon>Bacteria</taxon>
        <taxon>Pseudomonadati</taxon>
        <taxon>Pseudomonadota</taxon>
        <taxon>Gammaproteobacteria</taxon>
        <taxon>Lysobacterales</taxon>
        <taxon>Rhodanobacteraceae</taxon>
        <taxon>Dokdonella</taxon>
    </lineage>
</organism>
<evidence type="ECO:0000313" key="9">
    <source>
        <dbReference type="EMBL" id="ANB16627.1"/>
    </source>
</evidence>
<accession>A0A167GJD9</accession>
<dbReference type="PROSITE" id="PS50011">
    <property type="entry name" value="PROTEIN_KINASE_DOM"/>
    <property type="match status" value="1"/>
</dbReference>
<dbReference type="PANTHER" id="PTHR43289">
    <property type="entry name" value="MITOGEN-ACTIVATED PROTEIN KINASE KINASE KINASE 20-RELATED"/>
    <property type="match status" value="1"/>
</dbReference>
<dbReference type="OrthoDB" id="9783151at2"/>
<dbReference type="Gene3D" id="3.30.200.20">
    <property type="entry name" value="Phosphorylase Kinase, domain 1"/>
    <property type="match status" value="1"/>
</dbReference>
<keyword evidence="7" id="KW-1133">Transmembrane helix</keyword>
<dbReference type="KEGG" id="dko:I596_590"/>
<keyword evidence="3 9" id="KW-0418">Kinase</keyword>
<feature type="domain" description="Protein kinase" evidence="8">
    <location>
        <begin position="78"/>
        <end position="375"/>
    </location>
</feature>
<reference evidence="9 10" key="1">
    <citation type="submission" date="2016-04" db="EMBL/GenBank/DDBJ databases">
        <title>Complete genome sequence of Dokdonella koreensis DS-123T.</title>
        <authorList>
            <person name="Kim J.F."/>
            <person name="Lee H."/>
            <person name="Kwak M.-J."/>
        </authorList>
    </citation>
    <scope>NUCLEOTIDE SEQUENCE [LARGE SCALE GENOMIC DNA]</scope>
    <source>
        <strain evidence="9 10">DS-123</strain>
    </source>
</reference>
<proteinExistence type="predicted"/>
<keyword evidence="4 6" id="KW-0067">ATP-binding</keyword>
<feature type="transmembrane region" description="Helical" evidence="7">
    <location>
        <begin position="400"/>
        <end position="421"/>
    </location>
</feature>
<dbReference type="Gene3D" id="1.25.40.10">
    <property type="entry name" value="Tetratricopeptide repeat domain"/>
    <property type="match status" value="3"/>
</dbReference>
<keyword evidence="9" id="KW-0723">Serine/threonine-protein kinase</keyword>
<dbReference type="SMART" id="SM00220">
    <property type="entry name" value="S_TKc"/>
    <property type="match status" value="1"/>
</dbReference>
<evidence type="ECO:0000256" key="4">
    <source>
        <dbReference type="ARBA" id="ARBA00022840"/>
    </source>
</evidence>
<evidence type="ECO:0000259" key="8">
    <source>
        <dbReference type="PROSITE" id="PS50011"/>
    </source>
</evidence>
<keyword evidence="7" id="KW-0472">Membrane</keyword>
<feature type="repeat" description="TPR" evidence="5">
    <location>
        <begin position="482"/>
        <end position="515"/>
    </location>
</feature>
<dbReference type="PATRIC" id="fig|1300342.3.peg.580"/>
<dbReference type="EMBL" id="CP015249">
    <property type="protein sequence ID" value="ANB16627.1"/>
    <property type="molecule type" value="Genomic_DNA"/>
</dbReference>
<dbReference type="GO" id="GO:0005524">
    <property type="term" value="F:ATP binding"/>
    <property type="evidence" value="ECO:0007669"/>
    <property type="project" value="UniProtKB-UniRule"/>
</dbReference>
<dbReference type="CDD" id="cd14014">
    <property type="entry name" value="STKc_PknB_like"/>
    <property type="match status" value="1"/>
</dbReference>
<dbReference type="PROSITE" id="PS00107">
    <property type="entry name" value="PROTEIN_KINASE_ATP"/>
    <property type="match status" value="1"/>
</dbReference>
<dbReference type="RefSeq" id="WP_067643842.1">
    <property type="nucleotide sequence ID" value="NZ_CP015249.1"/>
</dbReference>
<dbReference type="Gene3D" id="1.10.510.10">
    <property type="entry name" value="Transferase(Phosphotransferase) domain 1"/>
    <property type="match status" value="1"/>
</dbReference>
<dbReference type="GO" id="GO:0004674">
    <property type="term" value="F:protein serine/threonine kinase activity"/>
    <property type="evidence" value="ECO:0007669"/>
    <property type="project" value="UniProtKB-KW"/>
</dbReference>
<dbReference type="STRING" id="1300342.I596_590"/>
<dbReference type="InterPro" id="IPR019734">
    <property type="entry name" value="TPR_rpt"/>
</dbReference>
<evidence type="ECO:0000256" key="5">
    <source>
        <dbReference type="PROSITE-ProRule" id="PRU00339"/>
    </source>
</evidence>
<keyword evidence="7" id="KW-0812">Transmembrane</keyword>
<dbReference type="PROSITE" id="PS00108">
    <property type="entry name" value="PROTEIN_KINASE_ST"/>
    <property type="match status" value="1"/>
</dbReference>
<keyword evidence="5" id="KW-0802">TPR repeat</keyword>
<evidence type="ECO:0000256" key="7">
    <source>
        <dbReference type="SAM" id="Phobius"/>
    </source>
</evidence>
<evidence type="ECO:0000256" key="6">
    <source>
        <dbReference type="PROSITE-ProRule" id="PRU10141"/>
    </source>
</evidence>
<dbReference type="SMART" id="SM00028">
    <property type="entry name" value="TPR"/>
    <property type="match status" value="5"/>
</dbReference>
<dbReference type="SUPFAM" id="SSF48452">
    <property type="entry name" value="TPR-like"/>
    <property type="match status" value="3"/>
</dbReference>
<evidence type="ECO:0000256" key="3">
    <source>
        <dbReference type="ARBA" id="ARBA00022777"/>
    </source>
</evidence>
<protein>
    <submittedName>
        <fullName evidence="9">Serine/threonine protein kinase with TPR repeats</fullName>
    </submittedName>
</protein>
<evidence type="ECO:0000256" key="1">
    <source>
        <dbReference type="ARBA" id="ARBA00022679"/>
    </source>
</evidence>
<dbReference type="Pfam" id="PF00069">
    <property type="entry name" value="Pkinase"/>
    <property type="match status" value="1"/>
</dbReference>
<evidence type="ECO:0000313" key="10">
    <source>
        <dbReference type="Proteomes" id="UP000076830"/>
    </source>
</evidence>
<dbReference type="SUPFAM" id="SSF56112">
    <property type="entry name" value="Protein kinase-like (PK-like)"/>
    <property type="match status" value="1"/>
</dbReference>
<dbReference type="InterPro" id="IPR008271">
    <property type="entry name" value="Ser/Thr_kinase_AS"/>
</dbReference>